<dbReference type="Pfam" id="PF13953">
    <property type="entry name" value="PapC_C"/>
    <property type="match status" value="1"/>
</dbReference>
<dbReference type="GO" id="GO:0009279">
    <property type="term" value="C:cell outer membrane"/>
    <property type="evidence" value="ECO:0007669"/>
    <property type="project" value="UniProtKB-SubCell"/>
</dbReference>
<proteinExistence type="inferred from homology"/>
<dbReference type="InterPro" id="IPR025949">
    <property type="entry name" value="PapC-like_C"/>
</dbReference>
<feature type="region of interest" description="Disordered" evidence="10">
    <location>
        <begin position="96"/>
        <end position="117"/>
    </location>
</feature>
<sequence>MKNSLVTNLVLGILVVLSLINKRRGEFLVMMNTENTNNIHYEMYIICGYGISVRKTRLVAIISSCLRSLGWNYGCSGLVLLMTGLWHPAYATDSISTRTTDSSSPSAVVDSSSDTSSSMAFNPAFLRLSDGDKANNIDLSYFSSKGGQMPGDYEVDVILNGQRVDTATLHFISQHDHPGQLFACLKQEDLDRWGIQPLPDNKAGLLCKVPVSALYSDASERLDLGKHQWLLTIPQKFLLPPGWMQVSPRLWQEGMPALLLNYDYSGYQQTSQGQSSDSQYLGLDSSLSVGGWRLRNTSNWTQQGGSSSYSRWTSLNTYLQRDYAFGQGGMLTAGQTYTSGDFFDSFSFTGIKAESDDGMLNSALTSYSPVIHGIANSQAQVTIRQNGSIIYQKSVPPGPFELRDVNTVNSGDLQVEVKEADGTVHSFTQVSASVPVLQRQGRVRYGLSAGRYRNDGLSGGDRPLFIQGQLAVGLPAEFTAYGGIMAAQDYQAAMAGVGRYSSWLGAVSVDVTQAQSRFRSLISGSDRQQGQQLRFAWARGFDATGTSLNLAGYRYATRGFYTFTELQELNNPGGYRDRNGYDGSGYTDQHLRSRVQVALSQPLGWQGKFGQLSLTGSHDEYWDDSSSGQNWSASYSTSISGVSLGLSFSLNSTPQYARTDKMMTLNLSVPLSRWMAGSSVSVNSTTTTYNSRTSSQLGVSGAGMDGRLNYSVQGGWQNQGGGDTGTANASWQGGYGQAVAGYSYYQGGRQWNWGLHGGLAIHPHGLTLSQTMSMNDGNALVMAPGAADIRVKNGTGVHTDWFGYAVVPNLMSYQHNRVALDVSDLPDNVDAKSSDRDIVPTRGALVASPFRIAVGYRALVTLKRAAGSIPLGASVVVKQGDDVISRGVVDNDQVYMSGLPESGTLHVSWYNGNTELKCQADYHLTPSDSGLSQITAVCR</sequence>
<dbReference type="GO" id="GO:0009297">
    <property type="term" value="P:pilus assembly"/>
    <property type="evidence" value="ECO:0007669"/>
    <property type="project" value="InterPro"/>
</dbReference>
<comment type="caution">
    <text evidence="14">The sequence shown here is derived from an EMBL/GenBank/DDBJ whole genome shotgun (WGS) entry which is preliminary data.</text>
</comment>
<keyword evidence="3" id="KW-0813">Transport</keyword>
<evidence type="ECO:0000256" key="8">
    <source>
        <dbReference type="ARBA" id="ARBA00023136"/>
    </source>
</evidence>
<dbReference type="EMBL" id="AAGWTA010000071">
    <property type="protein sequence ID" value="EBS8260227.1"/>
    <property type="molecule type" value="Genomic_DNA"/>
</dbReference>
<dbReference type="Gene3D" id="3.10.20.410">
    <property type="match status" value="1"/>
</dbReference>
<keyword evidence="7" id="KW-0732">Signal</keyword>
<dbReference type="Pfam" id="PF13954">
    <property type="entry name" value="PapC_N"/>
    <property type="match status" value="1"/>
</dbReference>
<keyword evidence="6" id="KW-0812">Transmembrane</keyword>
<evidence type="ECO:0000256" key="10">
    <source>
        <dbReference type="SAM" id="MobiDB-lite"/>
    </source>
</evidence>
<dbReference type="EMBL" id="AAKKTY010000027">
    <property type="protein sequence ID" value="ECS8942153.1"/>
    <property type="molecule type" value="Genomic_DNA"/>
</dbReference>
<evidence type="ECO:0000256" key="1">
    <source>
        <dbReference type="ARBA" id="ARBA00004571"/>
    </source>
</evidence>
<keyword evidence="8" id="KW-0472">Membrane</keyword>
<dbReference type="InterPro" id="IPR000015">
    <property type="entry name" value="Fimb_usher"/>
</dbReference>
<dbReference type="PANTHER" id="PTHR30451:SF21">
    <property type="entry name" value="FIMBRIAL USHER DOMAIN-CONTAINING PROTEIN YDET-RELATED"/>
    <property type="match status" value="1"/>
</dbReference>
<dbReference type="GO" id="GO:0015473">
    <property type="term" value="F:fimbrial usher porin activity"/>
    <property type="evidence" value="ECO:0007669"/>
    <property type="project" value="InterPro"/>
</dbReference>
<dbReference type="Gene3D" id="2.60.40.3110">
    <property type="match status" value="1"/>
</dbReference>
<dbReference type="SUPFAM" id="SSF141729">
    <property type="entry name" value="FimD N-terminal domain-like"/>
    <property type="match status" value="1"/>
</dbReference>
<reference evidence="14" key="1">
    <citation type="submission" date="2018-07" db="EMBL/GenBank/DDBJ databases">
        <authorList>
            <consortium name="PulseNet: The National Subtyping Network for Foodborne Disease Surveillance"/>
            <person name="Tarr C.L."/>
            <person name="Trees E."/>
            <person name="Katz L.S."/>
            <person name="Carleton-Romer H.A."/>
            <person name="Stroika S."/>
            <person name="Kucerova Z."/>
            <person name="Roache K.F."/>
            <person name="Sabol A.L."/>
            <person name="Besser J."/>
            <person name="Gerner-Smidt P."/>
        </authorList>
    </citation>
    <scope>NUCLEOTIDE SEQUENCE</scope>
    <source>
        <strain evidence="13">PNUSAS016316</strain>
        <strain evidence="14">PNUSAS028293</strain>
    </source>
</reference>
<dbReference type="Gene3D" id="2.60.40.2070">
    <property type="match status" value="1"/>
</dbReference>
<evidence type="ECO:0000256" key="5">
    <source>
        <dbReference type="ARBA" id="ARBA00022558"/>
    </source>
</evidence>
<dbReference type="Pfam" id="PF00577">
    <property type="entry name" value="Usher"/>
    <property type="match status" value="1"/>
</dbReference>
<organism evidence="14">
    <name type="scientific">Salmonella enterica</name>
    <name type="common">Salmonella choleraesuis</name>
    <dbReference type="NCBI Taxonomy" id="28901"/>
    <lineage>
        <taxon>Bacteria</taxon>
        <taxon>Pseudomonadati</taxon>
        <taxon>Pseudomonadota</taxon>
        <taxon>Gammaproteobacteria</taxon>
        <taxon>Enterobacterales</taxon>
        <taxon>Enterobacteriaceae</taxon>
        <taxon>Salmonella</taxon>
    </lineage>
</organism>
<comment type="subcellular location">
    <subcellularLocation>
        <location evidence="1">Cell outer membrane</location>
        <topology evidence="1">Multi-pass membrane protein</topology>
    </subcellularLocation>
</comment>
<dbReference type="InterPro" id="IPR042186">
    <property type="entry name" value="FimD_plug_dom"/>
</dbReference>
<dbReference type="PANTHER" id="PTHR30451">
    <property type="entry name" value="OUTER MEMBRANE USHER PROTEIN"/>
    <property type="match status" value="1"/>
</dbReference>
<evidence type="ECO:0000256" key="9">
    <source>
        <dbReference type="ARBA" id="ARBA00023237"/>
    </source>
</evidence>
<evidence type="ECO:0000256" key="6">
    <source>
        <dbReference type="ARBA" id="ARBA00022692"/>
    </source>
</evidence>
<accession>A0A5U7G1K3</accession>
<dbReference type="Gene3D" id="2.60.40.2610">
    <property type="entry name" value="Outer membrane usher protein FimD, plug domain"/>
    <property type="match status" value="1"/>
</dbReference>
<evidence type="ECO:0000256" key="4">
    <source>
        <dbReference type="ARBA" id="ARBA00022452"/>
    </source>
</evidence>
<evidence type="ECO:0000256" key="3">
    <source>
        <dbReference type="ARBA" id="ARBA00022448"/>
    </source>
</evidence>
<feature type="domain" description="PapC-like C-terminal" evidence="11">
    <location>
        <begin position="859"/>
        <end position="925"/>
    </location>
</feature>
<evidence type="ECO:0000256" key="2">
    <source>
        <dbReference type="ARBA" id="ARBA00008064"/>
    </source>
</evidence>
<comment type="similarity">
    <text evidence="2">Belongs to the fimbrial export usher family.</text>
</comment>
<dbReference type="InterPro" id="IPR025885">
    <property type="entry name" value="PapC_N"/>
</dbReference>
<dbReference type="InterPro" id="IPR037224">
    <property type="entry name" value="PapC_N_sf"/>
</dbReference>
<protein>
    <submittedName>
        <fullName evidence="14">Fimbrial biogenesis outer membrane usher protein</fullName>
    </submittedName>
</protein>
<evidence type="ECO:0000313" key="14">
    <source>
        <dbReference type="EMBL" id="ECS8942153.1"/>
    </source>
</evidence>
<evidence type="ECO:0000259" key="11">
    <source>
        <dbReference type="Pfam" id="PF13953"/>
    </source>
</evidence>
<dbReference type="AlphaFoldDB" id="A0A5U7G1K3"/>
<keyword evidence="4" id="KW-1134">Transmembrane beta strand</keyword>
<feature type="domain" description="PapC N-terminal" evidence="12">
    <location>
        <begin position="121"/>
        <end position="265"/>
    </location>
</feature>
<gene>
    <name evidence="13" type="ORF">CEZ54_24775</name>
    <name evidence="14" type="ORF">CV292_23710</name>
</gene>
<keyword evidence="9" id="KW-0998">Cell outer membrane</keyword>
<evidence type="ECO:0000256" key="7">
    <source>
        <dbReference type="ARBA" id="ARBA00022729"/>
    </source>
</evidence>
<name>A0A5U7G1K3_SALER</name>
<evidence type="ECO:0000259" key="12">
    <source>
        <dbReference type="Pfam" id="PF13954"/>
    </source>
</evidence>
<dbReference type="InterPro" id="IPR043142">
    <property type="entry name" value="PapC-like_C_sf"/>
</dbReference>
<evidence type="ECO:0000313" key="13">
    <source>
        <dbReference type="EMBL" id="EBS8260227.1"/>
    </source>
</evidence>
<keyword evidence="5" id="KW-1029">Fimbrium biogenesis</keyword>